<sequence length="120" mass="12753">MAPRYCEPAIIAMVSAFGKRELLKIFLTSVPVAATEVMRSDSASGDGVVAGWCDLWRPCALAGRDCASIGVIAGLLACPAGPRRSGSRRLASRCGLHRHLVFVATIVVVVAIGLQWREMS</sequence>
<feature type="transmembrane region" description="Helical" evidence="1">
    <location>
        <begin position="96"/>
        <end position="116"/>
    </location>
</feature>
<name>A0A2S7DGQ0_9XANT</name>
<organism evidence="2 3">
    <name type="scientific">Xanthomonas melonis</name>
    <dbReference type="NCBI Taxonomy" id="56456"/>
    <lineage>
        <taxon>Bacteria</taxon>
        <taxon>Pseudomonadati</taxon>
        <taxon>Pseudomonadota</taxon>
        <taxon>Gammaproteobacteria</taxon>
        <taxon>Lysobacterales</taxon>
        <taxon>Lysobacteraceae</taxon>
        <taxon>Xanthomonas</taxon>
    </lineage>
</organism>
<accession>A0A2S7DGQ0</accession>
<evidence type="ECO:0000256" key="1">
    <source>
        <dbReference type="SAM" id="Phobius"/>
    </source>
</evidence>
<evidence type="ECO:0000313" key="3">
    <source>
        <dbReference type="Proteomes" id="UP000239865"/>
    </source>
</evidence>
<keyword evidence="1" id="KW-1133">Transmembrane helix</keyword>
<protein>
    <submittedName>
        <fullName evidence="2">Uncharacterized protein</fullName>
    </submittedName>
</protein>
<dbReference type="Proteomes" id="UP000239865">
    <property type="component" value="Unassembled WGS sequence"/>
</dbReference>
<keyword evidence="1" id="KW-0472">Membrane</keyword>
<keyword evidence="1" id="KW-0812">Transmembrane</keyword>
<dbReference type="EMBL" id="MDEH01000004">
    <property type="protein sequence ID" value="PPU72987.1"/>
    <property type="molecule type" value="Genomic_DNA"/>
</dbReference>
<comment type="caution">
    <text evidence="2">The sequence shown here is derived from an EMBL/GenBank/DDBJ whole genome shotgun (WGS) entry which is preliminary data.</text>
</comment>
<proteinExistence type="predicted"/>
<evidence type="ECO:0000313" key="2">
    <source>
        <dbReference type="EMBL" id="PPU72987.1"/>
    </source>
</evidence>
<gene>
    <name evidence="2" type="ORF">XmelCFBP4644_09795</name>
</gene>
<reference evidence="2 3" key="1">
    <citation type="submission" date="2016-08" db="EMBL/GenBank/DDBJ databases">
        <authorList>
            <person name="Seilhamer J.J."/>
        </authorList>
    </citation>
    <scope>NUCLEOTIDE SEQUENCE [LARGE SCALE GENOMIC DNA]</scope>
    <source>
        <strain evidence="2 3">CFBP4644</strain>
    </source>
</reference>
<dbReference type="AlphaFoldDB" id="A0A2S7DGQ0"/>